<accession>A0AAV1Z7C5</accession>
<gene>
    <name evidence="4" type="ORF">LARSCL_LOCUS3655</name>
</gene>
<feature type="region of interest" description="Disordered" evidence="3">
    <location>
        <begin position="221"/>
        <end position="253"/>
    </location>
</feature>
<dbReference type="Gene3D" id="3.20.20.140">
    <property type="entry name" value="Metal-dependent hydrolases"/>
    <property type="match status" value="1"/>
</dbReference>
<dbReference type="InterPro" id="IPR001130">
    <property type="entry name" value="TatD-like"/>
</dbReference>
<feature type="region of interest" description="Disordered" evidence="3">
    <location>
        <begin position="174"/>
        <end position="193"/>
    </location>
</feature>
<dbReference type="SUPFAM" id="SSF51556">
    <property type="entry name" value="Metallo-dependent hydrolases"/>
    <property type="match status" value="1"/>
</dbReference>
<dbReference type="PROSITE" id="PS01091">
    <property type="entry name" value="TATD_3"/>
    <property type="match status" value="1"/>
</dbReference>
<feature type="region of interest" description="Disordered" evidence="3">
    <location>
        <begin position="23"/>
        <end position="123"/>
    </location>
</feature>
<feature type="compositionally biased region" description="Polar residues" evidence="3">
    <location>
        <begin position="49"/>
        <end position="58"/>
    </location>
</feature>
<feature type="compositionally biased region" description="Polar residues" evidence="3">
    <location>
        <begin position="174"/>
        <end position="190"/>
    </location>
</feature>
<evidence type="ECO:0000256" key="1">
    <source>
        <dbReference type="ARBA" id="ARBA00009275"/>
    </source>
</evidence>
<sequence length="546" mass="62623">MSSESLKLRKPIEGKIVPLETSPISSLVSYSSDPTESDSESSISKTISQDCHPNFNHSKNLDVCNESNSKESSKSLCSTSDEISCPSDSLNSHNRKSTLKSRENESYSIPLTESPKNRDGNVLKTFTTPTSVRQTEMFRKSSTPLKRSFSMIENDDDKETASFTPKTSFKRFQENLNSWPSPNQHPSFSRKSLPVKVEPDLHTSSNDTYDKQLQYRRKSYPFSKSPYHSPASKRNFSSCRTDQTPYSPAQNAYHQQKRRRFNLPYYDAFGLMSLESESGFIDSHCHLDFIFHRQNYEGTFAEYQKEHKNTFPKSYRGCLAIFCNPFTFSNKDMWGKFLEENNVWASFGCHPHNAKDYNDHVEESLYAALEHSKVRALGEIGLDYSNRNNCLKTAQFNAFRRQLKIALEKQLPVVIHCREAHDDAMGIIKEILPIDYTIHLHCFTDTWEWAQKWLNEFPNLCIGITNVVTFPSAESVHEVAKNIPLDRLLLETDAPYFIPKRGCQGMRWSHPGLAIHVAAQIAALKNIPIEDVFQSTRKNTKRVYNI</sequence>
<dbReference type="PROSITE" id="PS01137">
    <property type="entry name" value="TATD_1"/>
    <property type="match status" value="1"/>
</dbReference>
<evidence type="ECO:0000313" key="4">
    <source>
        <dbReference type="EMBL" id="CAL1267421.1"/>
    </source>
</evidence>
<dbReference type="GO" id="GO:0016788">
    <property type="term" value="F:hydrolase activity, acting on ester bonds"/>
    <property type="evidence" value="ECO:0007669"/>
    <property type="project" value="InterPro"/>
</dbReference>
<dbReference type="PANTHER" id="PTHR46363">
    <property type="entry name" value="DEOXYRIBONUCLEASE TATDN2-RELATED"/>
    <property type="match status" value="1"/>
</dbReference>
<dbReference type="Pfam" id="PF01026">
    <property type="entry name" value="TatD_DNase"/>
    <property type="match status" value="1"/>
</dbReference>
<proteinExistence type="inferred from homology"/>
<dbReference type="AlphaFoldDB" id="A0AAV1Z7C5"/>
<dbReference type="Proteomes" id="UP001497382">
    <property type="component" value="Unassembled WGS sequence"/>
</dbReference>
<keyword evidence="2" id="KW-0378">Hydrolase</keyword>
<feature type="compositionally biased region" description="Low complexity" evidence="3">
    <location>
        <begin position="29"/>
        <end position="48"/>
    </location>
</feature>
<dbReference type="PANTHER" id="PTHR46363:SF1">
    <property type="entry name" value="DEOXYRIBONUCLEASE TATDN2-RELATED"/>
    <property type="match status" value="1"/>
</dbReference>
<comment type="caution">
    <text evidence="4">The sequence shown here is derived from an EMBL/GenBank/DDBJ whole genome shotgun (WGS) entry which is preliminary data.</text>
</comment>
<dbReference type="InterPro" id="IPR032466">
    <property type="entry name" value="Metal_Hydrolase"/>
</dbReference>
<comment type="similarity">
    <text evidence="1">Belongs to the metallo-dependent hydrolases superfamily. TatD-type hydrolase family.</text>
</comment>
<name>A0AAV1Z7C5_9ARAC</name>
<evidence type="ECO:0000256" key="3">
    <source>
        <dbReference type="SAM" id="MobiDB-lite"/>
    </source>
</evidence>
<dbReference type="InterPro" id="IPR018228">
    <property type="entry name" value="DNase_TatD-rel_CS"/>
</dbReference>
<evidence type="ECO:0000256" key="2">
    <source>
        <dbReference type="ARBA" id="ARBA00022801"/>
    </source>
</evidence>
<organism evidence="4 5">
    <name type="scientific">Larinioides sclopetarius</name>
    <dbReference type="NCBI Taxonomy" id="280406"/>
    <lineage>
        <taxon>Eukaryota</taxon>
        <taxon>Metazoa</taxon>
        <taxon>Ecdysozoa</taxon>
        <taxon>Arthropoda</taxon>
        <taxon>Chelicerata</taxon>
        <taxon>Arachnida</taxon>
        <taxon>Araneae</taxon>
        <taxon>Araneomorphae</taxon>
        <taxon>Entelegynae</taxon>
        <taxon>Araneoidea</taxon>
        <taxon>Araneidae</taxon>
        <taxon>Larinioides</taxon>
    </lineage>
</organism>
<dbReference type="EMBL" id="CAXIEN010000028">
    <property type="protein sequence ID" value="CAL1267421.1"/>
    <property type="molecule type" value="Genomic_DNA"/>
</dbReference>
<dbReference type="CDD" id="cd01310">
    <property type="entry name" value="TatD_DNAse"/>
    <property type="match status" value="1"/>
</dbReference>
<keyword evidence="5" id="KW-1185">Reference proteome</keyword>
<dbReference type="PROSITE" id="PS01090">
    <property type="entry name" value="TATD_2"/>
    <property type="match status" value="1"/>
</dbReference>
<evidence type="ECO:0000313" key="5">
    <source>
        <dbReference type="Proteomes" id="UP001497382"/>
    </source>
</evidence>
<protein>
    <submittedName>
        <fullName evidence="4">Uncharacterized protein</fullName>
    </submittedName>
</protein>
<feature type="compositionally biased region" description="Polar residues" evidence="3">
    <location>
        <begin position="232"/>
        <end position="253"/>
    </location>
</feature>
<dbReference type="FunFam" id="3.20.20.140:FF:000027">
    <property type="entry name" value="putative deoxyribonuclease TATDN2"/>
    <property type="match status" value="1"/>
</dbReference>
<reference evidence="4 5" key="1">
    <citation type="submission" date="2024-04" db="EMBL/GenBank/DDBJ databases">
        <authorList>
            <person name="Rising A."/>
            <person name="Reimegard J."/>
            <person name="Sonavane S."/>
            <person name="Akerstrom W."/>
            <person name="Nylinder S."/>
            <person name="Hedman E."/>
            <person name="Kallberg Y."/>
        </authorList>
    </citation>
    <scope>NUCLEOTIDE SEQUENCE [LARGE SCALE GENOMIC DNA]</scope>
</reference>